<dbReference type="GO" id="GO:0015031">
    <property type="term" value="P:protein transport"/>
    <property type="evidence" value="ECO:0007669"/>
    <property type="project" value="UniProtKB-KW"/>
</dbReference>
<evidence type="ECO:0000313" key="11">
    <source>
        <dbReference type="EMBL" id="TMQ64782.1"/>
    </source>
</evidence>
<proteinExistence type="inferred from homology"/>
<evidence type="ECO:0000256" key="9">
    <source>
        <dbReference type="ARBA" id="ARBA00023136"/>
    </source>
</evidence>
<dbReference type="PANTHER" id="PTHR33909">
    <property type="entry name" value="SEC TRANSLOCON ACCESSORY COMPLEX SUBUNIT YAJC"/>
    <property type="match status" value="1"/>
</dbReference>
<evidence type="ECO:0000256" key="8">
    <source>
        <dbReference type="ARBA" id="ARBA00023010"/>
    </source>
</evidence>
<comment type="subcellular location">
    <subcellularLocation>
        <location evidence="1">Cell membrane</location>
        <topology evidence="1">Single-pass membrane protein</topology>
    </subcellularLocation>
</comment>
<dbReference type="NCBIfam" id="TIGR00739">
    <property type="entry name" value="yajC"/>
    <property type="match status" value="1"/>
</dbReference>
<dbReference type="EMBL" id="VBOZ01000017">
    <property type="protein sequence ID" value="TMQ64782.1"/>
    <property type="molecule type" value="Genomic_DNA"/>
</dbReference>
<comment type="caution">
    <text evidence="11">The sequence shown here is derived from an EMBL/GenBank/DDBJ whole genome shotgun (WGS) entry which is preliminary data.</text>
</comment>
<comment type="similarity">
    <text evidence="2">Belongs to the YajC family.</text>
</comment>
<keyword evidence="4" id="KW-1003">Cell membrane</keyword>
<dbReference type="SMART" id="SM01323">
    <property type="entry name" value="YajC"/>
    <property type="match status" value="1"/>
</dbReference>
<evidence type="ECO:0000256" key="5">
    <source>
        <dbReference type="ARBA" id="ARBA00022692"/>
    </source>
</evidence>
<dbReference type="Pfam" id="PF02699">
    <property type="entry name" value="YajC"/>
    <property type="match status" value="1"/>
</dbReference>
<dbReference type="PANTHER" id="PTHR33909:SF1">
    <property type="entry name" value="SEC TRANSLOCON ACCESSORY COMPLEX SUBUNIT YAJC"/>
    <property type="match status" value="1"/>
</dbReference>
<accession>A0A538TMD2</accession>
<evidence type="ECO:0000256" key="6">
    <source>
        <dbReference type="ARBA" id="ARBA00022927"/>
    </source>
</evidence>
<dbReference type="AlphaFoldDB" id="A0A538TMD2"/>
<evidence type="ECO:0000256" key="4">
    <source>
        <dbReference type="ARBA" id="ARBA00022475"/>
    </source>
</evidence>
<feature type="transmembrane region" description="Helical" evidence="10">
    <location>
        <begin position="25"/>
        <end position="42"/>
    </location>
</feature>
<dbReference type="GO" id="GO:0005886">
    <property type="term" value="C:plasma membrane"/>
    <property type="evidence" value="ECO:0007669"/>
    <property type="project" value="UniProtKB-SubCell"/>
</dbReference>
<keyword evidence="6" id="KW-0653">Protein transport</keyword>
<reference evidence="11 12" key="1">
    <citation type="journal article" date="2019" name="Nat. Microbiol.">
        <title>Mediterranean grassland soil C-N compound turnover is dependent on rainfall and depth, and is mediated by genomically divergent microorganisms.</title>
        <authorList>
            <person name="Diamond S."/>
            <person name="Andeer P.F."/>
            <person name="Li Z."/>
            <person name="Crits-Christoph A."/>
            <person name="Burstein D."/>
            <person name="Anantharaman K."/>
            <person name="Lane K.R."/>
            <person name="Thomas B.C."/>
            <person name="Pan C."/>
            <person name="Northen T.R."/>
            <person name="Banfield J.F."/>
        </authorList>
    </citation>
    <scope>NUCLEOTIDE SEQUENCE [LARGE SCALE GENOMIC DNA]</scope>
    <source>
        <strain evidence="11">WS_9</strain>
    </source>
</reference>
<keyword evidence="3" id="KW-0813">Transport</keyword>
<dbReference type="PRINTS" id="PR01853">
    <property type="entry name" value="YAJCTRNLCASE"/>
</dbReference>
<keyword evidence="8" id="KW-0811">Translocation</keyword>
<dbReference type="InterPro" id="IPR003849">
    <property type="entry name" value="Preprotein_translocase_YajC"/>
</dbReference>
<sequence>MVQAAFAQAPAPVAAAPSQPDQMLHMFAILAITIGIFYFMIIRPQQKKQKETEAMLQAISKGDRVLTTGGVLGTVVGTKTDDVVVLKVADDVKMEFSKQSIVRVLERGE</sequence>
<evidence type="ECO:0000256" key="2">
    <source>
        <dbReference type="ARBA" id="ARBA00006742"/>
    </source>
</evidence>
<keyword evidence="5 10" id="KW-0812">Transmembrane</keyword>
<gene>
    <name evidence="11" type="primary">yajC</name>
    <name evidence="11" type="ORF">E6K79_07020</name>
</gene>
<evidence type="ECO:0000256" key="3">
    <source>
        <dbReference type="ARBA" id="ARBA00022448"/>
    </source>
</evidence>
<keyword evidence="7 10" id="KW-1133">Transmembrane helix</keyword>
<evidence type="ECO:0000256" key="10">
    <source>
        <dbReference type="SAM" id="Phobius"/>
    </source>
</evidence>
<evidence type="ECO:0000313" key="12">
    <source>
        <dbReference type="Proteomes" id="UP000317691"/>
    </source>
</evidence>
<evidence type="ECO:0000256" key="1">
    <source>
        <dbReference type="ARBA" id="ARBA00004162"/>
    </source>
</evidence>
<name>A0A538TMD2_UNCEI</name>
<keyword evidence="9 10" id="KW-0472">Membrane</keyword>
<protein>
    <submittedName>
        <fullName evidence="11">Preprotein translocase subunit YajC</fullName>
    </submittedName>
</protein>
<dbReference type="Proteomes" id="UP000317691">
    <property type="component" value="Unassembled WGS sequence"/>
</dbReference>
<evidence type="ECO:0000256" key="7">
    <source>
        <dbReference type="ARBA" id="ARBA00022989"/>
    </source>
</evidence>
<organism evidence="11 12">
    <name type="scientific">Eiseniibacteriota bacterium</name>
    <dbReference type="NCBI Taxonomy" id="2212470"/>
    <lineage>
        <taxon>Bacteria</taxon>
        <taxon>Candidatus Eiseniibacteriota</taxon>
    </lineage>
</organism>